<dbReference type="EMBL" id="CP066776">
    <property type="protein sequence ID" value="QQL44609.1"/>
    <property type="molecule type" value="Genomic_DNA"/>
</dbReference>
<organism evidence="1 2">
    <name type="scientific">Sulfuriroseicoccus oceanibius</name>
    <dbReference type="NCBI Taxonomy" id="2707525"/>
    <lineage>
        <taxon>Bacteria</taxon>
        <taxon>Pseudomonadati</taxon>
        <taxon>Verrucomicrobiota</taxon>
        <taxon>Verrucomicrobiia</taxon>
        <taxon>Verrucomicrobiales</taxon>
        <taxon>Verrucomicrobiaceae</taxon>
        <taxon>Sulfuriroseicoccus</taxon>
    </lineage>
</organism>
<reference evidence="1 2" key="1">
    <citation type="submission" date="2020-12" db="EMBL/GenBank/DDBJ databases">
        <title>Sulforoseuscoccus oceanibium gen. nov., sp. nov., a representative of the phylum Verrucomicrobia with special cytoplasmic membrane, and proposal of Sulforoseuscoccusaceae fam. nov.</title>
        <authorList>
            <person name="Xi F."/>
        </authorList>
    </citation>
    <scope>NUCLEOTIDE SEQUENCE [LARGE SCALE GENOMIC DNA]</scope>
    <source>
        <strain evidence="1 2">T37</strain>
    </source>
</reference>
<evidence type="ECO:0000313" key="1">
    <source>
        <dbReference type="EMBL" id="QQL44609.1"/>
    </source>
</evidence>
<accession>A0A6B3LG76</accession>
<dbReference type="AlphaFoldDB" id="A0A6B3LG76"/>
<evidence type="ECO:0000313" key="2">
    <source>
        <dbReference type="Proteomes" id="UP000475117"/>
    </source>
</evidence>
<protein>
    <submittedName>
        <fullName evidence="1">Uncharacterized protein</fullName>
    </submittedName>
</protein>
<gene>
    <name evidence="1" type="ORF">G3M56_012060</name>
</gene>
<dbReference type="RefSeq" id="WP_164365738.1">
    <property type="nucleotide sequence ID" value="NZ_CP066776.1"/>
</dbReference>
<dbReference type="KEGG" id="soa:G3M56_012060"/>
<proteinExistence type="predicted"/>
<sequence length="166" mass="18263">MLVVELIHWLFIPFVAWGVIKRGKAVRPRDGKKLEICAASSAAMLILNSDLWSLLLWNVFGIPYSGFWGGSGSSELLSFGYSFVIVVLSIVGIRRIRRNAGGLYGFSYAVPGLILGLGIVCFWLWIGSMFFFGLDLIIPTWNRSHLPAEQVGAANRDKAGGCSQDH</sequence>
<name>A0A6B3LG76_9BACT</name>
<dbReference type="Proteomes" id="UP000475117">
    <property type="component" value="Chromosome"/>
</dbReference>
<keyword evidence="2" id="KW-1185">Reference proteome</keyword>